<dbReference type="GO" id="GO:0004343">
    <property type="term" value="F:glucosamine 6-phosphate N-acetyltransferase activity"/>
    <property type="evidence" value="ECO:0007669"/>
    <property type="project" value="TreeGrafter"/>
</dbReference>
<name>A0A0R2E1G8_9LACO</name>
<evidence type="ECO:0000313" key="2">
    <source>
        <dbReference type="EMBL" id="KRN06652.1"/>
    </source>
</evidence>
<protein>
    <recommendedName>
        <fullName evidence="1">N-acetyltransferase domain-containing protein</fullName>
    </recommendedName>
</protein>
<proteinExistence type="predicted"/>
<dbReference type="InterPro" id="IPR039143">
    <property type="entry name" value="GNPNAT1-like"/>
</dbReference>
<comment type="caution">
    <text evidence="2">The sequence shown here is derived from an EMBL/GenBank/DDBJ whole genome shotgun (WGS) entry which is preliminary data.</text>
</comment>
<gene>
    <name evidence="2" type="ORF">FD15_GL000202</name>
</gene>
<dbReference type="Proteomes" id="UP000050961">
    <property type="component" value="Unassembled WGS sequence"/>
</dbReference>
<sequence length="151" mass="17008">MQEDKMDKLRLEVGSADYLRAASCYIRMNVFVLERKLDIRDEFDQNDKEETIYSVLFDGTVPVATARFLPLTKNAARITRVATLKNYRGKQLGSKVIKGLERVAVVSGFKKILIHSELTAAGFYEKLGYVRTGTVYKEDGVSCTTLSKNLS</sequence>
<dbReference type="STRING" id="1423806.FD15_GL000202"/>
<feature type="domain" description="N-acetyltransferase" evidence="1">
    <location>
        <begin position="11"/>
        <end position="151"/>
    </location>
</feature>
<organism evidence="2 3">
    <name type="scientific">Liquorilactobacillus sucicola DSM 21376 = JCM 15457</name>
    <dbReference type="NCBI Taxonomy" id="1423806"/>
    <lineage>
        <taxon>Bacteria</taxon>
        <taxon>Bacillati</taxon>
        <taxon>Bacillota</taxon>
        <taxon>Bacilli</taxon>
        <taxon>Lactobacillales</taxon>
        <taxon>Lactobacillaceae</taxon>
        <taxon>Liquorilactobacillus</taxon>
    </lineage>
</organism>
<dbReference type="eggNOG" id="COG0454">
    <property type="taxonomic scope" value="Bacteria"/>
</dbReference>
<dbReference type="SUPFAM" id="SSF55729">
    <property type="entry name" value="Acyl-CoA N-acyltransferases (Nat)"/>
    <property type="match status" value="1"/>
</dbReference>
<dbReference type="InterPro" id="IPR000182">
    <property type="entry name" value="GNAT_dom"/>
</dbReference>
<dbReference type="PANTHER" id="PTHR13355">
    <property type="entry name" value="GLUCOSAMINE 6-PHOSPHATE N-ACETYLTRANSFERASE"/>
    <property type="match status" value="1"/>
</dbReference>
<dbReference type="Gene3D" id="3.40.630.30">
    <property type="match status" value="1"/>
</dbReference>
<reference evidence="2 3" key="1">
    <citation type="journal article" date="2015" name="Genome Announc.">
        <title>Expanding the biotechnology potential of lactobacilli through comparative genomics of 213 strains and associated genera.</title>
        <authorList>
            <person name="Sun Z."/>
            <person name="Harris H.M."/>
            <person name="McCann A."/>
            <person name="Guo C."/>
            <person name="Argimon S."/>
            <person name="Zhang W."/>
            <person name="Yang X."/>
            <person name="Jeffery I.B."/>
            <person name="Cooney J.C."/>
            <person name="Kagawa T.F."/>
            <person name="Liu W."/>
            <person name="Song Y."/>
            <person name="Salvetti E."/>
            <person name="Wrobel A."/>
            <person name="Rasinkangas P."/>
            <person name="Parkhill J."/>
            <person name="Rea M.C."/>
            <person name="O'Sullivan O."/>
            <person name="Ritari J."/>
            <person name="Douillard F.P."/>
            <person name="Paul Ross R."/>
            <person name="Yang R."/>
            <person name="Briner A.E."/>
            <person name="Felis G.E."/>
            <person name="de Vos W.M."/>
            <person name="Barrangou R."/>
            <person name="Klaenhammer T.R."/>
            <person name="Caufield P.W."/>
            <person name="Cui Y."/>
            <person name="Zhang H."/>
            <person name="O'Toole P.W."/>
        </authorList>
    </citation>
    <scope>NUCLEOTIDE SEQUENCE [LARGE SCALE GENOMIC DNA]</scope>
    <source>
        <strain evidence="2 3">DSM 21376</strain>
    </source>
</reference>
<dbReference type="EMBL" id="AYZF01000008">
    <property type="protein sequence ID" value="KRN06652.1"/>
    <property type="molecule type" value="Genomic_DNA"/>
</dbReference>
<evidence type="ECO:0000313" key="3">
    <source>
        <dbReference type="Proteomes" id="UP000050961"/>
    </source>
</evidence>
<keyword evidence="3" id="KW-1185">Reference proteome</keyword>
<dbReference type="Pfam" id="PF00583">
    <property type="entry name" value="Acetyltransf_1"/>
    <property type="match status" value="1"/>
</dbReference>
<dbReference type="InterPro" id="IPR016181">
    <property type="entry name" value="Acyl_CoA_acyltransferase"/>
</dbReference>
<accession>A0A0R2E1G8</accession>
<dbReference type="CDD" id="cd04301">
    <property type="entry name" value="NAT_SF"/>
    <property type="match status" value="1"/>
</dbReference>
<evidence type="ECO:0000259" key="1">
    <source>
        <dbReference type="PROSITE" id="PS51186"/>
    </source>
</evidence>
<dbReference type="PANTHER" id="PTHR13355:SF11">
    <property type="entry name" value="GLUCOSAMINE 6-PHOSPHATE N-ACETYLTRANSFERASE"/>
    <property type="match status" value="1"/>
</dbReference>
<dbReference type="AlphaFoldDB" id="A0A0R2E1G8"/>
<dbReference type="PROSITE" id="PS51186">
    <property type="entry name" value="GNAT"/>
    <property type="match status" value="1"/>
</dbReference>
<dbReference type="PATRIC" id="fig|1423806.3.peg.205"/>